<feature type="compositionally biased region" description="Low complexity" evidence="1">
    <location>
        <begin position="55"/>
        <end position="66"/>
    </location>
</feature>
<dbReference type="KEGG" id="sfk:KY5_4009c"/>
<name>A0A291QC09_9ACTN</name>
<feature type="compositionally biased region" description="Low complexity" evidence="1">
    <location>
        <begin position="233"/>
        <end position="242"/>
    </location>
</feature>
<keyword evidence="4" id="KW-1185">Reference proteome</keyword>
<reference evidence="3 4" key="1">
    <citation type="submission" date="2017-08" db="EMBL/GenBank/DDBJ databases">
        <title>Complete Genome Sequence of Streptomyces formicae KY5, the formicamycin producer.</title>
        <authorList>
            <person name="Holmes N.A."/>
            <person name="Devine R."/>
            <person name="Qin Z."/>
            <person name="Seipke R.F."/>
            <person name="Wilkinson B."/>
            <person name="Hutchings M.I."/>
        </authorList>
    </citation>
    <scope>NUCLEOTIDE SEQUENCE [LARGE SCALE GENOMIC DNA]</scope>
    <source>
        <strain evidence="3 4">KY5</strain>
    </source>
</reference>
<dbReference type="Proteomes" id="UP000221011">
    <property type="component" value="Chromosome"/>
</dbReference>
<evidence type="ECO:0000256" key="1">
    <source>
        <dbReference type="SAM" id="MobiDB-lite"/>
    </source>
</evidence>
<organism evidence="3 4">
    <name type="scientific">Streptomyces formicae</name>
    <dbReference type="NCBI Taxonomy" id="1616117"/>
    <lineage>
        <taxon>Bacteria</taxon>
        <taxon>Bacillati</taxon>
        <taxon>Actinomycetota</taxon>
        <taxon>Actinomycetes</taxon>
        <taxon>Kitasatosporales</taxon>
        <taxon>Streptomycetaceae</taxon>
        <taxon>Streptomyces</taxon>
    </lineage>
</organism>
<feature type="chain" id="PRO_5012606635" evidence="2">
    <location>
        <begin position="26"/>
        <end position="248"/>
    </location>
</feature>
<evidence type="ECO:0000313" key="4">
    <source>
        <dbReference type="Proteomes" id="UP000221011"/>
    </source>
</evidence>
<evidence type="ECO:0000313" key="3">
    <source>
        <dbReference type="EMBL" id="ATL29027.1"/>
    </source>
</evidence>
<feature type="compositionally biased region" description="Gly residues" evidence="1">
    <location>
        <begin position="67"/>
        <end position="107"/>
    </location>
</feature>
<protein>
    <submittedName>
        <fullName evidence="3">Uncharacterized protein</fullName>
    </submittedName>
</protein>
<feature type="compositionally biased region" description="Gly residues" evidence="1">
    <location>
        <begin position="35"/>
        <end position="54"/>
    </location>
</feature>
<gene>
    <name evidence="3" type="ORF">KY5_4009c</name>
</gene>
<feature type="compositionally biased region" description="Pro residues" evidence="1">
    <location>
        <begin position="213"/>
        <end position="231"/>
    </location>
</feature>
<evidence type="ECO:0000256" key="2">
    <source>
        <dbReference type="SAM" id="SignalP"/>
    </source>
</evidence>
<feature type="region of interest" description="Disordered" evidence="1">
    <location>
        <begin position="29"/>
        <end position="110"/>
    </location>
</feature>
<feature type="region of interest" description="Disordered" evidence="1">
    <location>
        <begin position="200"/>
        <end position="248"/>
    </location>
</feature>
<accession>A0A291QC09</accession>
<feature type="signal peptide" evidence="2">
    <location>
        <begin position="1"/>
        <end position="25"/>
    </location>
</feature>
<dbReference type="AlphaFoldDB" id="A0A291QC09"/>
<keyword evidence="2" id="KW-0732">Signal</keyword>
<sequence>MATSLRTPRPAVLLLLSLLCLPALACGSHDDDDGSGGSSTSGGGVAASGGGIIGGSTSDSSTSDGSTAGGTGDTGDGGSTDGSGDAGGGSDTGAGGDVGGGDNGGGKVPTSPLRIPAINYKGLPFDAVTDFGKQTWESIRNDVRTACKDGTVCLQLERLYSVDLPASETATVSECGFVKISPAAGNEIDRGAPLTIIGLGPCLGGTPGEGSPPETPPPDSPTPKSPSPDGAPPDDSVSVSPPSIAPAP</sequence>
<proteinExistence type="predicted"/>
<dbReference type="EMBL" id="CP022685">
    <property type="protein sequence ID" value="ATL29027.1"/>
    <property type="molecule type" value="Genomic_DNA"/>
</dbReference>